<keyword evidence="2" id="KW-1185">Reference proteome</keyword>
<name>A0ABP3D3U3_9ACTN</name>
<dbReference type="EMBL" id="BAAAGX010000003">
    <property type="protein sequence ID" value="GAA0222695.1"/>
    <property type="molecule type" value="Genomic_DNA"/>
</dbReference>
<comment type="caution">
    <text evidence="1">The sequence shown here is derived from an EMBL/GenBank/DDBJ whole genome shotgun (WGS) entry which is preliminary data.</text>
</comment>
<accession>A0ABP3D3U3</accession>
<dbReference type="RefSeq" id="WP_344647187.1">
    <property type="nucleotide sequence ID" value="NZ_BAAAGX010000003.1"/>
</dbReference>
<evidence type="ECO:0000313" key="1">
    <source>
        <dbReference type="EMBL" id="GAA0222695.1"/>
    </source>
</evidence>
<proteinExistence type="predicted"/>
<sequence>MTYPMHATAGALLVRGQAEVGLVPARPEIPEPAHFHLDFGYSFTTRRGDIGRFQESELSGAGWYRLAEAEALVGPRVARAR</sequence>
<gene>
    <name evidence="1" type="ORF">GCM10009539_04880</name>
</gene>
<reference evidence="2" key="1">
    <citation type="journal article" date="2019" name="Int. J. Syst. Evol. Microbiol.">
        <title>The Global Catalogue of Microorganisms (GCM) 10K type strain sequencing project: providing services to taxonomists for standard genome sequencing and annotation.</title>
        <authorList>
            <consortium name="The Broad Institute Genomics Platform"/>
            <consortium name="The Broad Institute Genome Sequencing Center for Infectious Disease"/>
            <person name="Wu L."/>
            <person name="Ma J."/>
        </authorList>
    </citation>
    <scope>NUCLEOTIDE SEQUENCE [LARGE SCALE GENOMIC DNA]</scope>
    <source>
        <strain evidence="2">JCM 10425</strain>
    </source>
</reference>
<evidence type="ECO:0000313" key="2">
    <source>
        <dbReference type="Proteomes" id="UP001500967"/>
    </source>
</evidence>
<organism evidence="1 2">
    <name type="scientific">Cryptosporangium japonicum</name>
    <dbReference type="NCBI Taxonomy" id="80872"/>
    <lineage>
        <taxon>Bacteria</taxon>
        <taxon>Bacillati</taxon>
        <taxon>Actinomycetota</taxon>
        <taxon>Actinomycetes</taxon>
        <taxon>Cryptosporangiales</taxon>
        <taxon>Cryptosporangiaceae</taxon>
        <taxon>Cryptosporangium</taxon>
    </lineage>
</organism>
<protein>
    <submittedName>
        <fullName evidence="1">Uncharacterized protein</fullName>
    </submittedName>
</protein>
<dbReference type="Proteomes" id="UP001500967">
    <property type="component" value="Unassembled WGS sequence"/>
</dbReference>